<dbReference type="EMBL" id="JASBWS010000048">
    <property type="protein sequence ID" value="KAJ9105635.1"/>
    <property type="molecule type" value="Genomic_DNA"/>
</dbReference>
<reference evidence="1" key="1">
    <citation type="submission" date="2023-04" db="EMBL/GenBank/DDBJ databases">
        <title>Draft Genome sequencing of Naganishia species isolated from polar environments using Oxford Nanopore Technology.</title>
        <authorList>
            <person name="Leo P."/>
            <person name="Venkateswaran K."/>
        </authorList>
    </citation>
    <scope>NUCLEOTIDE SEQUENCE</scope>
    <source>
        <strain evidence="1">MNA-CCFEE 5262</strain>
    </source>
</reference>
<dbReference type="Proteomes" id="UP001230649">
    <property type="component" value="Unassembled WGS sequence"/>
</dbReference>
<sequence>MSLAETPSYSLAKRSSSSKSTKESAGGAAEEIINFMQVIMEGGIHWVTLVNATQSDLGSCLGLSTFSTLVVQGSNGSFATAVNDYLADMCGGTKCDSTTMKYWKYKIEKDCSAGNDLKQPLLRDVGGATAPRRTICTGCMHEIYKAAMFLIPSIRGWNEVIGLGGVLATCPGTDLAWNDICDMQKPAALSVEAAATTGTGSRSAAFSIKVDRLLYGALVVFATICLLQ</sequence>
<evidence type="ECO:0000313" key="1">
    <source>
        <dbReference type="EMBL" id="KAJ9105635.1"/>
    </source>
</evidence>
<name>A0ACC2W2U7_9TREE</name>
<organism evidence="1 2">
    <name type="scientific">Naganishia adeliensis</name>
    <dbReference type="NCBI Taxonomy" id="92952"/>
    <lineage>
        <taxon>Eukaryota</taxon>
        <taxon>Fungi</taxon>
        <taxon>Dikarya</taxon>
        <taxon>Basidiomycota</taxon>
        <taxon>Agaricomycotina</taxon>
        <taxon>Tremellomycetes</taxon>
        <taxon>Filobasidiales</taxon>
        <taxon>Filobasidiaceae</taxon>
        <taxon>Naganishia</taxon>
    </lineage>
</organism>
<evidence type="ECO:0000313" key="2">
    <source>
        <dbReference type="Proteomes" id="UP001230649"/>
    </source>
</evidence>
<protein>
    <submittedName>
        <fullName evidence="1">Uncharacterized protein</fullName>
    </submittedName>
</protein>
<keyword evidence="2" id="KW-1185">Reference proteome</keyword>
<accession>A0ACC2W2U7</accession>
<gene>
    <name evidence="1" type="ORF">QFC20_004315</name>
</gene>
<proteinExistence type="predicted"/>
<comment type="caution">
    <text evidence="1">The sequence shown here is derived from an EMBL/GenBank/DDBJ whole genome shotgun (WGS) entry which is preliminary data.</text>
</comment>